<keyword evidence="2" id="KW-0812">Transmembrane</keyword>
<dbReference type="PANTHER" id="PTHR10098">
    <property type="entry name" value="RAPSYN-RELATED"/>
    <property type="match status" value="1"/>
</dbReference>
<evidence type="ECO:0000313" key="4">
    <source>
        <dbReference type="EMBL" id="BDU72078.1"/>
    </source>
</evidence>
<dbReference type="InterPro" id="IPR019734">
    <property type="entry name" value="TPR_rpt"/>
</dbReference>
<evidence type="ECO:0000256" key="1">
    <source>
        <dbReference type="PROSITE-ProRule" id="PRU00339"/>
    </source>
</evidence>
<dbReference type="EMBL" id="AP027080">
    <property type="protein sequence ID" value="BDU72078.1"/>
    <property type="molecule type" value="Genomic_DNA"/>
</dbReference>
<dbReference type="PANTHER" id="PTHR10098:SF112">
    <property type="entry name" value="SLR0380 PROTEIN"/>
    <property type="match status" value="1"/>
</dbReference>
<dbReference type="Pfam" id="PF13176">
    <property type="entry name" value="TPR_7"/>
    <property type="match status" value="1"/>
</dbReference>
<dbReference type="SUPFAM" id="SSF48452">
    <property type="entry name" value="TPR-like"/>
    <property type="match status" value="2"/>
</dbReference>
<feature type="repeat" description="TPR" evidence="1">
    <location>
        <begin position="164"/>
        <end position="197"/>
    </location>
</feature>
<evidence type="ECO:0000256" key="2">
    <source>
        <dbReference type="SAM" id="Phobius"/>
    </source>
</evidence>
<keyword evidence="1" id="KW-0802">TPR repeat</keyword>
<sequence length="521" mass="58419">MLSFGRHLKTAMLCLGFIAAQAQQTEPSVEARKAALPALKGQERMAALLDLANGIESASPQEALVYAQEGLSLAVAQGDRNREAAFLTSTAYCSGQSGDYPKAIEYGRRALALSTQLGDKDRMAKAHNALAITYTFVGSYSQALDEAIESLRLREELGLEKAVTQSLNLIGVVYHNSGQYDKALDYYGQILKRIDQHPDNKRLILTRLNIGFAQFKMGRLEEALANHQAAFALSRETRDDSYLAYNYMNLGMTYSELRKFDLARENLRLARLQYAKFNHRHGLVQVLNASARMHLLSGSYRQGIPIAREAAALASVINARDERKRSFELIAELHEKLGETAEAYRAFKQAMEIKDSIYTIQESNKIAESTMKIVTIRKDNEIEALKKERVIASLQLERNRYFLAALVLGLGTLGTAIVVMAVHSRNVRRNREALRRSNDALARINLELQERMNEIKTLSGLLPICAQCKKIRNDQGYWTQLESYVSEHTSATFSHGICPNCAEDLYPEAMDRMRKRTGSTP</sequence>
<keyword evidence="2" id="KW-1133">Transmembrane helix</keyword>
<feature type="transmembrane region" description="Helical" evidence="2">
    <location>
        <begin position="401"/>
        <end position="422"/>
    </location>
</feature>
<name>A0AA48H572_9BACT</name>
<dbReference type="KEGG" id="msil:METEAL_12520"/>
<protein>
    <recommendedName>
        <fullName evidence="6">Tetratricopeptide repeat protein</fullName>
    </recommendedName>
</protein>
<evidence type="ECO:0000256" key="3">
    <source>
        <dbReference type="SAM" id="SignalP"/>
    </source>
</evidence>
<reference evidence="5" key="1">
    <citation type="journal article" date="2023" name="Int. J. Syst. Evol. Microbiol.">
        <title>Mesoterricola silvestris gen. nov., sp. nov., Mesoterricola sediminis sp. nov., Geothrix oryzae sp. nov., Geothrix edaphica sp. nov., Geothrix rubra sp. nov., and Geothrix limicola sp. nov., six novel members of Acidobacteriota isolated from soils.</title>
        <authorList>
            <person name="Itoh H."/>
            <person name="Sugisawa Y."/>
            <person name="Mise K."/>
            <person name="Xu Z."/>
            <person name="Kuniyasu M."/>
            <person name="Ushijima N."/>
            <person name="Kawano K."/>
            <person name="Kobayashi E."/>
            <person name="Shiratori Y."/>
            <person name="Masuda Y."/>
            <person name="Senoo K."/>
        </authorList>
    </citation>
    <scope>NUCLEOTIDE SEQUENCE [LARGE SCALE GENOMIC DNA]</scope>
    <source>
        <strain evidence="5">W79</strain>
    </source>
</reference>
<dbReference type="SMART" id="SM00028">
    <property type="entry name" value="TPR"/>
    <property type="match status" value="6"/>
</dbReference>
<dbReference type="Gene3D" id="1.25.40.10">
    <property type="entry name" value="Tetratricopeptide repeat domain"/>
    <property type="match status" value="2"/>
</dbReference>
<evidence type="ECO:0008006" key="6">
    <source>
        <dbReference type="Google" id="ProtNLM"/>
    </source>
</evidence>
<dbReference type="Pfam" id="PF13181">
    <property type="entry name" value="TPR_8"/>
    <property type="match status" value="1"/>
</dbReference>
<keyword evidence="5" id="KW-1185">Reference proteome</keyword>
<dbReference type="Pfam" id="PF13424">
    <property type="entry name" value="TPR_12"/>
    <property type="match status" value="2"/>
</dbReference>
<dbReference type="InterPro" id="IPR011990">
    <property type="entry name" value="TPR-like_helical_dom_sf"/>
</dbReference>
<organism evidence="4 5">
    <name type="scientific">Mesoterricola silvestris</name>
    <dbReference type="NCBI Taxonomy" id="2927979"/>
    <lineage>
        <taxon>Bacteria</taxon>
        <taxon>Pseudomonadati</taxon>
        <taxon>Acidobacteriota</taxon>
        <taxon>Holophagae</taxon>
        <taxon>Holophagales</taxon>
        <taxon>Holophagaceae</taxon>
        <taxon>Mesoterricola</taxon>
    </lineage>
</organism>
<keyword evidence="2" id="KW-0472">Membrane</keyword>
<dbReference type="AlphaFoldDB" id="A0AA48H572"/>
<proteinExistence type="predicted"/>
<dbReference type="Proteomes" id="UP001238179">
    <property type="component" value="Chromosome"/>
</dbReference>
<feature type="signal peptide" evidence="3">
    <location>
        <begin position="1"/>
        <end position="22"/>
    </location>
</feature>
<evidence type="ECO:0000313" key="5">
    <source>
        <dbReference type="Proteomes" id="UP001238179"/>
    </source>
</evidence>
<dbReference type="PROSITE" id="PS50005">
    <property type="entry name" value="TPR"/>
    <property type="match status" value="1"/>
</dbReference>
<feature type="chain" id="PRO_5041341234" description="Tetratricopeptide repeat protein" evidence="3">
    <location>
        <begin position="23"/>
        <end position="521"/>
    </location>
</feature>
<keyword evidence="3" id="KW-0732">Signal</keyword>
<accession>A0AA48H572</accession>
<gene>
    <name evidence="4" type="ORF">METEAL_12520</name>
</gene>